<organism evidence="1">
    <name type="scientific">marine sediment metagenome</name>
    <dbReference type="NCBI Taxonomy" id="412755"/>
    <lineage>
        <taxon>unclassified sequences</taxon>
        <taxon>metagenomes</taxon>
        <taxon>ecological metagenomes</taxon>
    </lineage>
</organism>
<comment type="caution">
    <text evidence="1">The sequence shown here is derived from an EMBL/GenBank/DDBJ whole genome shotgun (WGS) entry which is preliminary data.</text>
</comment>
<dbReference type="AlphaFoldDB" id="A0A0F8ZW24"/>
<gene>
    <name evidence="1" type="ORF">LCGC14_2646620</name>
</gene>
<reference evidence="1" key="1">
    <citation type="journal article" date="2015" name="Nature">
        <title>Complex archaea that bridge the gap between prokaryotes and eukaryotes.</title>
        <authorList>
            <person name="Spang A."/>
            <person name="Saw J.H."/>
            <person name="Jorgensen S.L."/>
            <person name="Zaremba-Niedzwiedzka K."/>
            <person name="Martijn J."/>
            <person name="Lind A.E."/>
            <person name="van Eijk R."/>
            <person name="Schleper C."/>
            <person name="Guy L."/>
            <person name="Ettema T.J."/>
        </authorList>
    </citation>
    <scope>NUCLEOTIDE SEQUENCE</scope>
</reference>
<protein>
    <submittedName>
        <fullName evidence="1">Uncharacterized protein</fullName>
    </submittedName>
</protein>
<dbReference type="EMBL" id="LAZR01045781">
    <property type="protein sequence ID" value="KKK98052.1"/>
    <property type="molecule type" value="Genomic_DNA"/>
</dbReference>
<evidence type="ECO:0000313" key="1">
    <source>
        <dbReference type="EMBL" id="KKK98052.1"/>
    </source>
</evidence>
<accession>A0A0F8ZW24</accession>
<proteinExistence type="predicted"/>
<sequence length="153" mass="18126">MNNEKLNLQLELVEKFKTNKIYGQHYDSNLEIKQITKNIRKELKALIKLGFKFSVRSHEGITIRVRVLVVPEDWKIFNPHYNQELAWKISVGQITSWFTDEDPREVYTELGKQFGKMLRTLCNQWNYDKSDSSTDYFDTNYYLQVSSPTGSMM</sequence>
<name>A0A0F8ZW24_9ZZZZ</name>